<feature type="compositionally biased region" description="Polar residues" evidence="1">
    <location>
        <begin position="114"/>
        <end position="131"/>
    </location>
</feature>
<feature type="non-terminal residue" evidence="2">
    <location>
        <position position="131"/>
    </location>
</feature>
<dbReference type="AlphaFoldDB" id="A0A699VE50"/>
<dbReference type="EMBL" id="BKCJ011438301">
    <property type="protein sequence ID" value="GFD33685.1"/>
    <property type="molecule type" value="Genomic_DNA"/>
</dbReference>
<evidence type="ECO:0000313" key="2">
    <source>
        <dbReference type="EMBL" id="GFD33685.1"/>
    </source>
</evidence>
<proteinExistence type="predicted"/>
<protein>
    <submittedName>
        <fullName evidence="2">Glutamic acid-rich protein-like</fullName>
    </submittedName>
</protein>
<feature type="compositionally biased region" description="Low complexity" evidence="1">
    <location>
        <begin position="67"/>
        <end position="78"/>
    </location>
</feature>
<gene>
    <name evidence="2" type="ORF">Tci_905654</name>
</gene>
<evidence type="ECO:0000256" key="1">
    <source>
        <dbReference type="SAM" id="MobiDB-lite"/>
    </source>
</evidence>
<name>A0A699VE50_TANCI</name>
<accession>A0A699VE50</accession>
<feature type="region of interest" description="Disordered" evidence="1">
    <location>
        <begin position="67"/>
        <end position="131"/>
    </location>
</feature>
<sequence>MASVVICLATGRKFNFSKYIFDSFVRNVDSSSKFYMYPRFLQLMIADQVVVDDVIADDVTDVVAHATAEPTLSLSTPTTTPPPSKELPSTSQVAPTPPQSPHQSPQQQPSSPHNNTNLHKQQLSPWIFSTI</sequence>
<comment type="caution">
    <text evidence="2">The sequence shown here is derived from an EMBL/GenBank/DDBJ whole genome shotgun (WGS) entry which is preliminary data.</text>
</comment>
<organism evidence="2">
    <name type="scientific">Tanacetum cinerariifolium</name>
    <name type="common">Dalmatian daisy</name>
    <name type="synonym">Chrysanthemum cinerariifolium</name>
    <dbReference type="NCBI Taxonomy" id="118510"/>
    <lineage>
        <taxon>Eukaryota</taxon>
        <taxon>Viridiplantae</taxon>
        <taxon>Streptophyta</taxon>
        <taxon>Embryophyta</taxon>
        <taxon>Tracheophyta</taxon>
        <taxon>Spermatophyta</taxon>
        <taxon>Magnoliopsida</taxon>
        <taxon>eudicotyledons</taxon>
        <taxon>Gunneridae</taxon>
        <taxon>Pentapetalae</taxon>
        <taxon>asterids</taxon>
        <taxon>campanulids</taxon>
        <taxon>Asterales</taxon>
        <taxon>Asteraceae</taxon>
        <taxon>Asteroideae</taxon>
        <taxon>Anthemideae</taxon>
        <taxon>Anthemidinae</taxon>
        <taxon>Tanacetum</taxon>
    </lineage>
</organism>
<feature type="compositionally biased region" description="Low complexity" evidence="1">
    <location>
        <begin position="101"/>
        <end position="113"/>
    </location>
</feature>
<reference evidence="2" key="1">
    <citation type="journal article" date="2019" name="Sci. Rep.">
        <title>Draft genome of Tanacetum cinerariifolium, the natural source of mosquito coil.</title>
        <authorList>
            <person name="Yamashiro T."/>
            <person name="Shiraishi A."/>
            <person name="Satake H."/>
            <person name="Nakayama K."/>
        </authorList>
    </citation>
    <scope>NUCLEOTIDE SEQUENCE</scope>
</reference>